<evidence type="ECO:0000313" key="2">
    <source>
        <dbReference type="EMBL" id="CAB4954798.1"/>
    </source>
</evidence>
<gene>
    <name evidence="2" type="ORF">UFOPK3733_02092</name>
</gene>
<protein>
    <submittedName>
        <fullName evidence="2">Unannotated protein</fullName>
    </submittedName>
</protein>
<organism evidence="2">
    <name type="scientific">freshwater metagenome</name>
    <dbReference type="NCBI Taxonomy" id="449393"/>
    <lineage>
        <taxon>unclassified sequences</taxon>
        <taxon>metagenomes</taxon>
        <taxon>ecological metagenomes</taxon>
    </lineage>
</organism>
<proteinExistence type="predicted"/>
<sequence length="119" mass="12440">MEDPSFEQRVVGEEESVAGDDGAVEPELIDEHGPQRGSGGALAHRHTARHADDRAVAAGGGVSAQLGDACGDTFRHRGEGIEVSSGVVQGERTVFHLVTVGASAPLAEAHRCRSYTRNP</sequence>
<dbReference type="AlphaFoldDB" id="A0A6J7KEY9"/>
<name>A0A6J7KEY9_9ZZZZ</name>
<accession>A0A6J7KEY9</accession>
<reference evidence="2" key="1">
    <citation type="submission" date="2020-05" db="EMBL/GenBank/DDBJ databases">
        <authorList>
            <person name="Chiriac C."/>
            <person name="Salcher M."/>
            <person name="Ghai R."/>
            <person name="Kavagutti S V."/>
        </authorList>
    </citation>
    <scope>NUCLEOTIDE SEQUENCE</scope>
</reference>
<dbReference type="EMBL" id="CAFBNC010000156">
    <property type="protein sequence ID" value="CAB4954798.1"/>
    <property type="molecule type" value="Genomic_DNA"/>
</dbReference>
<evidence type="ECO:0000256" key="1">
    <source>
        <dbReference type="SAM" id="MobiDB-lite"/>
    </source>
</evidence>
<feature type="compositionally biased region" description="Acidic residues" evidence="1">
    <location>
        <begin position="13"/>
        <end position="28"/>
    </location>
</feature>
<feature type="region of interest" description="Disordered" evidence="1">
    <location>
        <begin position="1"/>
        <end position="50"/>
    </location>
</feature>